<evidence type="ECO:0000256" key="1">
    <source>
        <dbReference type="SAM" id="SignalP"/>
    </source>
</evidence>
<dbReference type="HOGENOM" id="CLU_1970116_0_0_1"/>
<dbReference type="AlphaFoldDB" id="A0A074YHQ3"/>
<evidence type="ECO:0000313" key="3">
    <source>
        <dbReference type="Proteomes" id="UP000030641"/>
    </source>
</evidence>
<proteinExistence type="predicted"/>
<dbReference type="RefSeq" id="XP_013344123.1">
    <property type="nucleotide sequence ID" value="XM_013488669.1"/>
</dbReference>
<name>A0A074YHQ3_AURSE</name>
<feature type="chain" id="PRO_5001703351" evidence="1">
    <location>
        <begin position="26"/>
        <end position="127"/>
    </location>
</feature>
<keyword evidence="1" id="KW-0732">Signal</keyword>
<dbReference type="Proteomes" id="UP000030641">
    <property type="component" value="Unassembled WGS sequence"/>
</dbReference>
<reference evidence="2 3" key="1">
    <citation type="journal article" date="2014" name="BMC Genomics">
        <title>Genome sequencing of four Aureobasidium pullulans varieties: biotechnological potential, stress tolerance, and description of new species.</title>
        <authorList>
            <person name="Gostin Ar C."/>
            <person name="Ohm R.A."/>
            <person name="Kogej T."/>
            <person name="Sonjak S."/>
            <person name="Turk M."/>
            <person name="Zajc J."/>
            <person name="Zalar P."/>
            <person name="Grube M."/>
            <person name="Sun H."/>
            <person name="Han J."/>
            <person name="Sharma A."/>
            <person name="Chiniquy J."/>
            <person name="Ngan C.Y."/>
            <person name="Lipzen A."/>
            <person name="Barry K."/>
            <person name="Grigoriev I.V."/>
            <person name="Gunde-Cimerman N."/>
        </authorList>
    </citation>
    <scope>NUCLEOTIDE SEQUENCE [LARGE SCALE GENOMIC DNA]</scope>
    <source>
        <strain evidence="2 3">EXF-2481</strain>
    </source>
</reference>
<keyword evidence="3" id="KW-1185">Reference proteome</keyword>
<evidence type="ECO:0000313" key="2">
    <source>
        <dbReference type="EMBL" id="KEQ95599.1"/>
    </source>
</evidence>
<accession>A0A074YHQ3</accession>
<sequence length="127" mass="14657">MAPLPRLKVLMMLSMLVDHWAYAEACRLDAEDLWYHCDHHPKEGYCKYVLAQFRASLDGLEEYQRNNRPEGDGTFGGKEEDIMETRVAEMTDEGVKSRVEEVRHVPLSILKLPMRPKSPVSKKKSHS</sequence>
<organism evidence="2 3">
    <name type="scientific">Aureobasidium subglaciale (strain EXF-2481)</name>
    <name type="common">Aureobasidium pullulans var. subglaciale</name>
    <dbReference type="NCBI Taxonomy" id="1043005"/>
    <lineage>
        <taxon>Eukaryota</taxon>
        <taxon>Fungi</taxon>
        <taxon>Dikarya</taxon>
        <taxon>Ascomycota</taxon>
        <taxon>Pezizomycotina</taxon>
        <taxon>Dothideomycetes</taxon>
        <taxon>Dothideomycetidae</taxon>
        <taxon>Dothideales</taxon>
        <taxon>Saccotheciaceae</taxon>
        <taxon>Aureobasidium</taxon>
    </lineage>
</organism>
<dbReference type="GeneID" id="25363853"/>
<gene>
    <name evidence="2" type="ORF">AUEXF2481DRAFT_29034</name>
</gene>
<feature type="signal peptide" evidence="1">
    <location>
        <begin position="1"/>
        <end position="25"/>
    </location>
</feature>
<protein>
    <submittedName>
        <fullName evidence="2">Uncharacterized protein</fullName>
    </submittedName>
</protein>
<dbReference type="OrthoDB" id="3440281at2759"/>
<dbReference type="EMBL" id="KL584758">
    <property type="protein sequence ID" value="KEQ95599.1"/>
    <property type="molecule type" value="Genomic_DNA"/>
</dbReference>
<dbReference type="InParanoid" id="A0A074YHQ3"/>